<protein>
    <submittedName>
        <fullName evidence="2">Alpha/beta hydrolase</fullName>
    </submittedName>
</protein>
<evidence type="ECO:0000313" key="2">
    <source>
        <dbReference type="EMBL" id="MCZ0963474.1"/>
    </source>
</evidence>
<dbReference type="PANTHER" id="PTHR36513:SF1">
    <property type="entry name" value="TRANSMEMBRANE PROTEIN"/>
    <property type="match status" value="1"/>
</dbReference>
<dbReference type="EMBL" id="JAPTYD010000039">
    <property type="protein sequence ID" value="MCZ0963474.1"/>
    <property type="molecule type" value="Genomic_DNA"/>
</dbReference>
<dbReference type="Gene3D" id="3.40.50.1820">
    <property type="entry name" value="alpha/beta hydrolase"/>
    <property type="match status" value="1"/>
</dbReference>
<dbReference type="RefSeq" id="WP_268943559.1">
    <property type="nucleotide sequence ID" value="NZ_JAPTYD010000039.1"/>
</dbReference>
<sequence>MAADARAACFIRGSDVLHAMGHAGVGEAGPRVPPQGLGLWKHPPGPRKRSTARHVDSERGCPVHCRPAGKIPTLVRGALGQLRRIAELAPEDLIRKATLRGLRHLPLAMMLAATLVAGCSRPPELVGVEDARVPVESVAGVQRHKMFITTTRQASEVVGAFYSDRRAPDLGLASVVVTIPPTHQVGQIERPSALPPDPRTEFSVVDPAIYQTDRSFIAEINRELARRPPGQRKLLLYVHGYNNTTSDAILQLAQFIEDSDYPGVPVLMTWASAANITRYVYDLNSALIARGKLKEVSDVLVGTQAESVDIFAHSMGTLLTMEGLVDAQNAGTLGTRRTINHIVLASPDIDIDLFRSQIEQLPPAIRSKTYVLVSRDDRALRASRRIAGGVQRVGLADATQLEGLGLTVIDLSQIADSTSGSHSKFAGSPEVVQLIGAGLNRSGGIVRGRTPRLDELLSGVPILISGG</sequence>
<comment type="caution">
    <text evidence="2">The sequence shown here is derived from an EMBL/GenBank/DDBJ whole genome shotgun (WGS) entry which is preliminary data.</text>
</comment>
<feature type="region of interest" description="Disordered" evidence="1">
    <location>
        <begin position="27"/>
        <end position="61"/>
    </location>
</feature>
<dbReference type="Pfam" id="PF05990">
    <property type="entry name" value="DUF900"/>
    <property type="match status" value="1"/>
</dbReference>
<reference evidence="2" key="1">
    <citation type="submission" date="2022-12" db="EMBL/GenBank/DDBJ databases">
        <title>Paracoccus sp. EF6 isolated from a lake water.</title>
        <authorList>
            <person name="Liu H."/>
        </authorList>
    </citation>
    <scope>NUCLEOTIDE SEQUENCE</scope>
    <source>
        <strain evidence="2">EF6</strain>
    </source>
</reference>
<evidence type="ECO:0000256" key="1">
    <source>
        <dbReference type="SAM" id="MobiDB-lite"/>
    </source>
</evidence>
<dbReference type="InterPro" id="IPR029058">
    <property type="entry name" value="AB_hydrolase_fold"/>
</dbReference>
<dbReference type="InterPro" id="IPR010297">
    <property type="entry name" value="DUF900_hydrolase"/>
</dbReference>
<keyword evidence="2" id="KW-0378">Hydrolase</keyword>
<evidence type="ECO:0000313" key="3">
    <source>
        <dbReference type="Proteomes" id="UP001149822"/>
    </source>
</evidence>
<dbReference type="PANTHER" id="PTHR36513">
    <property type="entry name" value="ABC TRANSMEMBRANE TYPE-1 DOMAIN-CONTAINING PROTEIN"/>
    <property type="match status" value="1"/>
</dbReference>
<dbReference type="GO" id="GO:0016787">
    <property type="term" value="F:hydrolase activity"/>
    <property type="evidence" value="ECO:0007669"/>
    <property type="project" value="UniProtKB-KW"/>
</dbReference>
<keyword evidence="3" id="KW-1185">Reference proteome</keyword>
<name>A0ABT4J989_9RHOB</name>
<proteinExistence type="predicted"/>
<dbReference type="Proteomes" id="UP001149822">
    <property type="component" value="Unassembled WGS sequence"/>
</dbReference>
<gene>
    <name evidence="2" type="ORF">OU682_17860</name>
</gene>
<accession>A0ABT4J989</accession>
<dbReference type="SUPFAM" id="SSF53474">
    <property type="entry name" value="alpha/beta-Hydrolases"/>
    <property type="match status" value="1"/>
</dbReference>
<organism evidence="2 3">
    <name type="scientific">Paracoccus benzoatiresistens</name>
    <dbReference type="NCBI Taxonomy" id="2997341"/>
    <lineage>
        <taxon>Bacteria</taxon>
        <taxon>Pseudomonadati</taxon>
        <taxon>Pseudomonadota</taxon>
        <taxon>Alphaproteobacteria</taxon>
        <taxon>Rhodobacterales</taxon>
        <taxon>Paracoccaceae</taxon>
        <taxon>Paracoccus</taxon>
    </lineage>
</organism>